<dbReference type="InterPro" id="IPR004313">
    <property type="entry name" value="ARD"/>
</dbReference>
<gene>
    <name evidence="11 12" type="primary">ADI1</name>
    <name evidence="12" type="ORF">AWJ20_4826</name>
</gene>
<dbReference type="GO" id="GO:0010308">
    <property type="term" value="F:acireductone dioxygenase (Ni2+-requiring) activity"/>
    <property type="evidence" value="ECO:0007669"/>
    <property type="project" value="UniProtKB-UniRule"/>
</dbReference>
<dbReference type="GO" id="GO:0005737">
    <property type="term" value="C:cytoplasm"/>
    <property type="evidence" value="ECO:0007669"/>
    <property type="project" value="UniProtKB-SubCell"/>
</dbReference>
<dbReference type="Gene3D" id="2.60.120.10">
    <property type="entry name" value="Jelly Rolls"/>
    <property type="match status" value="1"/>
</dbReference>
<dbReference type="UniPathway" id="UPA00904">
    <property type="reaction ID" value="UER00878"/>
</dbReference>
<feature type="binding site" evidence="11">
    <location>
        <position position="89"/>
    </location>
    <ligand>
        <name>Ni(2+)</name>
        <dbReference type="ChEBI" id="CHEBI:49786"/>
        <note>for nickel-dependent acireductone dioxygenase activity</note>
    </ligand>
</feature>
<dbReference type="KEGG" id="slb:AWJ20_4826"/>
<evidence type="ECO:0000256" key="6">
    <source>
        <dbReference type="ARBA" id="ARBA00022964"/>
    </source>
</evidence>
<comment type="pathway">
    <text evidence="11">Amino-acid biosynthesis; L-methionine biosynthesis via salvage pathway; L-methionine from S-methyl-5-thio-alpha-D-ribose 1-phosphate: step 5/6.</text>
</comment>
<dbReference type="GO" id="GO:0010309">
    <property type="term" value="F:acireductone dioxygenase [iron(II)-requiring] activity"/>
    <property type="evidence" value="ECO:0007669"/>
    <property type="project" value="UniProtKB-UniRule"/>
</dbReference>
<dbReference type="HAMAP" id="MF_03154">
    <property type="entry name" value="Salvage_MtnD_euk"/>
    <property type="match status" value="1"/>
</dbReference>
<comment type="subcellular location">
    <subcellularLocation>
        <location evidence="11">Cytoplasm</location>
    </subcellularLocation>
    <subcellularLocation>
        <location evidence="11">Nucleus</location>
    </subcellularLocation>
</comment>
<dbReference type="InterPro" id="IPR027496">
    <property type="entry name" value="ARD_euk"/>
</dbReference>
<keyword evidence="6 11" id="KW-0223">Dioxygenase</keyword>
<proteinExistence type="inferred from homology"/>
<dbReference type="Pfam" id="PF03079">
    <property type="entry name" value="ARD"/>
    <property type="match status" value="1"/>
</dbReference>
<dbReference type="GO" id="GO:0005506">
    <property type="term" value="F:iron ion binding"/>
    <property type="evidence" value="ECO:0007669"/>
    <property type="project" value="UniProtKB-UniRule"/>
</dbReference>
<organism evidence="12 13">
    <name type="scientific">Sugiyamaella lignohabitans</name>
    <dbReference type="NCBI Taxonomy" id="796027"/>
    <lineage>
        <taxon>Eukaryota</taxon>
        <taxon>Fungi</taxon>
        <taxon>Dikarya</taxon>
        <taxon>Ascomycota</taxon>
        <taxon>Saccharomycotina</taxon>
        <taxon>Dipodascomycetes</taxon>
        <taxon>Dipodascales</taxon>
        <taxon>Trichomonascaceae</taxon>
        <taxon>Sugiyamaella</taxon>
    </lineage>
</organism>
<feature type="binding site" evidence="11">
    <location>
        <position position="89"/>
    </location>
    <ligand>
        <name>Fe(2+)</name>
        <dbReference type="ChEBI" id="CHEBI:29033"/>
        <note>for iron-dependent acireductone dioxygenase activity</note>
    </ligand>
</feature>
<dbReference type="GO" id="GO:0005634">
    <property type="term" value="C:nucleus"/>
    <property type="evidence" value="ECO:0007669"/>
    <property type="project" value="UniProtKB-SubCell"/>
</dbReference>
<keyword evidence="7 11" id="KW-0560">Oxidoreductase</keyword>
<keyword evidence="9 11" id="KW-0486">Methionine biosynthesis</keyword>
<feature type="binding site" evidence="11">
    <location>
        <position position="83"/>
    </location>
    <ligand>
        <name>Ni(2+)</name>
        <dbReference type="ChEBI" id="CHEBI:49786"/>
        <note>for nickel-dependent acireductone dioxygenase activity</note>
    </ligand>
</feature>
<evidence type="ECO:0000256" key="2">
    <source>
        <dbReference type="ARBA" id="ARBA00022490"/>
    </source>
</evidence>
<evidence type="ECO:0000256" key="7">
    <source>
        <dbReference type="ARBA" id="ARBA00023002"/>
    </source>
</evidence>
<keyword evidence="2 11" id="KW-0963">Cytoplasm</keyword>
<dbReference type="InterPro" id="IPR014710">
    <property type="entry name" value="RmlC-like_jellyroll"/>
</dbReference>
<dbReference type="SUPFAM" id="SSF51182">
    <property type="entry name" value="RmlC-like cupins"/>
    <property type="match status" value="1"/>
</dbReference>
<feature type="binding site" evidence="11">
    <location>
        <position position="85"/>
    </location>
    <ligand>
        <name>Ni(2+)</name>
        <dbReference type="ChEBI" id="CHEBI:49786"/>
        <note>for nickel-dependent acireductone dioxygenase activity</note>
    </ligand>
</feature>
<feature type="binding site" evidence="11">
    <location>
        <position position="128"/>
    </location>
    <ligand>
        <name>Fe(2+)</name>
        <dbReference type="ChEBI" id="CHEBI:29033"/>
        <note>for iron-dependent acireductone dioxygenase activity</note>
    </ligand>
</feature>
<dbReference type="Proteomes" id="UP000189580">
    <property type="component" value="Chromosome d"/>
</dbReference>
<dbReference type="AlphaFoldDB" id="A0A167EBM8"/>
<keyword evidence="5 11" id="KW-0479">Metal-binding</keyword>
<keyword evidence="3 11" id="KW-0533">Nickel</keyword>
<accession>A0A167EBM8</accession>
<dbReference type="OrthoDB" id="1867259at2759"/>
<dbReference type="FunFam" id="2.60.120.10:FF:000079">
    <property type="entry name" value="1,2-dihydroxy-3-keto-5-methylthiopentene dioxygenase"/>
    <property type="match status" value="1"/>
</dbReference>
<feature type="binding site" evidence="11">
    <location>
        <position position="128"/>
    </location>
    <ligand>
        <name>Ni(2+)</name>
        <dbReference type="ChEBI" id="CHEBI:49786"/>
        <note>for nickel-dependent acireductone dioxygenase activity</note>
    </ligand>
</feature>
<evidence type="ECO:0000313" key="13">
    <source>
        <dbReference type="Proteomes" id="UP000189580"/>
    </source>
</evidence>
<comment type="cofactor">
    <cofactor evidence="11">
        <name>Fe(2+)</name>
        <dbReference type="ChEBI" id="CHEBI:29033"/>
    </cofactor>
    <cofactor evidence="11">
        <name>Ni(2+)</name>
        <dbReference type="ChEBI" id="CHEBI:49786"/>
    </cofactor>
    <text evidence="11">Binds either 1 Fe or Ni cation per monomer. Iron-binding promotes an acireductone dioxygenase reaction producing 2-keto-4-methylthiobutyrate, while nickel-binding promotes an acireductone dioxygenase reaction producing 3-(methylsulfanyl)propanoate.</text>
</comment>
<evidence type="ECO:0000256" key="4">
    <source>
        <dbReference type="ARBA" id="ARBA00022605"/>
    </source>
</evidence>
<evidence type="ECO:0000256" key="3">
    <source>
        <dbReference type="ARBA" id="ARBA00022596"/>
    </source>
</evidence>
<protein>
    <recommendedName>
        <fullName evidence="11">Acireductone dioxygenase</fullName>
    </recommendedName>
    <alternativeName>
        <fullName evidence="11">Acireductone dioxygenase (Fe(2+)-requiring)</fullName>
        <shortName evidence="11">ARD'</shortName>
        <shortName evidence="11">Fe-ARD</shortName>
        <ecNumber evidence="11">1.13.11.54</ecNumber>
    </alternativeName>
    <alternativeName>
        <fullName evidence="11">Acireductone dioxygenase (Ni(2+)-requiring)</fullName>
        <shortName evidence="11">ARD</shortName>
        <shortName evidence="11">Ni-ARD</shortName>
        <ecNumber evidence="11">1.13.11.53</ecNumber>
    </alternativeName>
</protein>
<reference evidence="12 13" key="1">
    <citation type="submission" date="2016-02" db="EMBL/GenBank/DDBJ databases">
        <title>Complete genome sequence and transcriptome regulation of the pentose utilising yeast Sugiyamaella lignohabitans.</title>
        <authorList>
            <person name="Bellasio M."/>
            <person name="Peymann A."/>
            <person name="Valli M."/>
            <person name="Sipitzky M."/>
            <person name="Graf A."/>
            <person name="Sauer M."/>
            <person name="Marx H."/>
            <person name="Mattanovich D."/>
        </authorList>
    </citation>
    <scope>NUCLEOTIDE SEQUENCE [LARGE SCALE GENOMIC DNA]</scope>
    <source>
        <strain evidence="12 13">CBS 10342</strain>
    </source>
</reference>
<dbReference type="PANTHER" id="PTHR23418">
    <property type="entry name" value="ACIREDUCTONE DIOXYGENASE"/>
    <property type="match status" value="1"/>
</dbReference>
<comment type="similarity">
    <text evidence="11">Belongs to the acireductone dioxygenase (ARD) family.</text>
</comment>
<sequence>MKIYYHDGLEGDQRLRHDSGKEVTVEELDKLAVKAYHFDDIKDVDKLAESRNYINRDVINVSPEALGGKESYETKIKTFYTEHLHEDEEIRYVLDGEGYFDVRDKSDRWIRCLLTKGDLLILPAGIYHRFTTASNDYIQAMRLFQAEPKWIPHNRPCDNNEYRVEYVKSISV</sequence>
<evidence type="ECO:0000256" key="8">
    <source>
        <dbReference type="ARBA" id="ARBA00023004"/>
    </source>
</evidence>
<dbReference type="RefSeq" id="XP_018736352.1">
    <property type="nucleotide sequence ID" value="XM_018881922.1"/>
</dbReference>
<dbReference type="EC" id="1.13.11.53" evidence="11"/>
<evidence type="ECO:0000256" key="5">
    <source>
        <dbReference type="ARBA" id="ARBA00022723"/>
    </source>
</evidence>
<dbReference type="CDD" id="cd02232">
    <property type="entry name" value="cupin_ARD"/>
    <property type="match status" value="1"/>
</dbReference>
<keyword evidence="8 11" id="KW-0408">Iron</keyword>
<dbReference type="PANTHER" id="PTHR23418:SF0">
    <property type="entry name" value="ACIREDUCTONE DIOXYGENASE"/>
    <property type="match status" value="1"/>
</dbReference>
<dbReference type="GeneID" id="30037000"/>
<keyword evidence="4 11" id="KW-0028">Amino-acid biosynthesis</keyword>
<evidence type="ECO:0000256" key="9">
    <source>
        <dbReference type="ARBA" id="ARBA00023167"/>
    </source>
</evidence>
<evidence type="ECO:0000313" key="12">
    <source>
        <dbReference type="EMBL" id="ANB13875.1"/>
    </source>
</evidence>
<evidence type="ECO:0000256" key="11">
    <source>
        <dbReference type="HAMAP-Rule" id="MF_03154"/>
    </source>
</evidence>
<dbReference type="EMBL" id="CP014502">
    <property type="protein sequence ID" value="ANB13875.1"/>
    <property type="molecule type" value="Genomic_DNA"/>
</dbReference>
<feature type="binding site" evidence="11">
    <location>
        <position position="83"/>
    </location>
    <ligand>
        <name>Fe(2+)</name>
        <dbReference type="ChEBI" id="CHEBI:29033"/>
        <note>for iron-dependent acireductone dioxygenase activity</note>
    </ligand>
</feature>
<dbReference type="GO" id="GO:0019509">
    <property type="term" value="P:L-methionine salvage from methylthioadenosine"/>
    <property type="evidence" value="ECO:0007669"/>
    <property type="project" value="UniProtKB-UniRule"/>
</dbReference>
<dbReference type="InterPro" id="IPR011051">
    <property type="entry name" value="RmlC_Cupin_sf"/>
</dbReference>
<name>A0A167EBM8_9ASCO</name>
<feature type="binding site" evidence="11">
    <location>
        <position position="85"/>
    </location>
    <ligand>
        <name>Fe(2+)</name>
        <dbReference type="ChEBI" id="CHEBI:29033"/>
        <note>for iron-dependent acireductone dioxygenase activity</note>
    </ligand>
</feature>
<dbReference type="EC" id="1.13.11.54" evidence="11"/>
<comment type="function">
    <text evidence="11">Catalyzes 2 different reactions between oxygen and the acireductone 1,2-dihydroxy-3-keto-5-methylthiopentene (DHK-MTPene) depending upon the metal bound in the active site. Fe-containing acireductone dioxygenase (Fe-ARD) produces formate and 2-keto-4-methylthiobutyrate (KMTB), the alpha-ketoacid precursor of methionine in the methionine recycle pathway. Ni-containing acireductone dioxygenase (Ni-ARD) produces methylthiopropionate, carbon monoxide and formate, and does not lie on the methionine recycle pathway.</text>
</comment>
<evidence type="ECO:0000256" key="1">
    <source>
        <dbReference type="ARBA" id="ARBA00000428"/>
    </source>
</evidence>
<keyword evidence="13" id="KW-1185">Reference proteome</keyword>
<keyword evidence="10 11" id="KW-0539">Nucleus</keyword>
<comment type="catalytic activity">
    <reaction evidence="1 11">
        <text>1,2-dihydroxy-5-(methylsulfanyl)pent-1-en-3-one + O2 = 4-methylsulfanyl-2-oxobutanoate + formate + 2 H(+)</text>
        <dbReference type="Rhea" id="RHEA:24504"/>
        <dbReference type="ChEBI" id="CHEBI:15378"/>
        <dbReference type="ChEBI" id="CHEBI:15379"/>
        <dbReference type="ChEBI" id="CHEBI:15740"/>
        <dbReference type="ChEBI" id="CHEBI:16723"/>
        <dbReference type="ChEBI" id="CHEBI:49252"/>
        <dbReference type="EC" id="1.13.11.54"/>
    </reaction>
</comment>
<evidence type="ECO:0000256" key="10">
    <source>
        <dbReference type="ARBA" id="ARBA00023242"/>
    </source>
</evidence>
<dbReference type="GO" id="GO:0016151">
    <property type="term" value="F:nickel cation binding"/>
    <property type="evidence" value="ECO:0007669"/>
    <property type="project" value="UniProtKB-UniRule"/>
</dbReference>
<comment type="catalytic activity">
    <reaction evidence="11">
        <text>1,2-dihydroxy-5-(methylsulfanyl)pent-1-en-3-one + O2 = 3-(methylsulfanyl)propanoate + CO + formate + 2 H(+)</text>
        <dbReference type="Rhea" id="RHEA:14161"/>
        <dbReference type="ChEBI" id="CHEBI:15378"/>
        <dbReference type="ChEBI" id="CHEBI:15379"/>
        <dbReference type="ChEBI" id="CHEBI:15740"/>
        <dbReference type="ChEBI" id="CHEBI:17245"/>
        <dbReference type="ChEBI" id="CHEBI:49016"/>
        <dbReference type="ChEBI" id="CHEBI:49252"/>
        <dbReference type="EC" id="1.13.11.53"/>
    </reaction>
</comment>